<evidence type="ECO:0000256" key="1">
    <source>
        <dbReference type="SAM" id="MobiDB-lite"/>
    </source>
</evidence>
<reference evidence="2" key="1">
    <citation type="submission" date="2021-06" db="EMBL/GenBank/DDBJ databases">
        <authorList>
            <person name="Kallberg Y."/>
            <person name="Tangrot J."/>
            <person name="Rosling A."/>
        </authorList>
    </citation>
    <scope>NUCLEOTIDE SEQUENCE</scope>
    <source>
        <strain evidence="2">MA453B</strain>
    </source>
</reference>
<gene>
    <name evidence="2" type="ORF">DERYTH_LOCUS5091</name>
</gene>
<dbReference type="EMBL" id="CAJVPY010002066">
    <property type="protein sequence ID" value="CAG8547238.1"/>
    <property type="molecule type" value="Genomic_DNA"/>
</dbReference>
<dbReference type="AlphaFoldDB" id="A0A9N9FM97"/>
<comment type="caution">
    <text evidence="2">The sequence shown here is derived from an EMBL/GenBank/DDBJ whole genome shotgun (WGS) entry which is preliminary data.</text>
</comment>
<protein>
    <submittedName>
        <fullName evidence="2">11043_t:CDS:1</fullName>
    </submittedName>
</protein>
<dbReference type="Proteomes" id="UP000789405">
    <property type="component" value="Unassembled WGS sequence"/>
</dbReference>
<organism evidence="2 3">
    <name type="scientific">Dentiscutata erythropus</name>
    <dbReference type="NCBI Taxonomy" id="1348616"/>
    <lineage>
        <taxon>Eukaryota</taxon>
        <taxon>Fungi</taxon>
        <taxon>Fungi incertae sedis</taxon>
        <taxon>Mucoromycota</taxon>
        <taxon>Glomeromycotina</taxon>
        <taxon>Glomeromycetes</taxon>
        <taxon>Diversisporales</taxon>
        <taxon>Gigasporaceae</taxon>
        <taxon>Dentiscutata</taxon>
    </lineage>
</organism>
<sequence length="209" mass="23567">MRGQVTYSTFSPRDQIKSKNDNALIINISQLLSSFNEIVSYLYESVGNDIVETKQHLKRGSCSQLEIVFASFGLLRDYATKGKFDNNKITIQNLPLFIQKQQGTLGAEALTYKKCKQDSIETSSINNPGFNRKNKKARTSATEKENLAEIWETSYKNAENKELLQTVGQNSDNTVNIASSSSMQENTAKNKKETVEKTKVAEEENSWFT</sequence>
<name>A0A9N9FM97_9GLOM</name>
<feature type="region of interest" description="Disordered" evidence="1">
    <location>
        <begin position="170"/>
        <end position="209"/>
    </location>
</feature>
<keyword evidence="3" id="KW-1185">Reference proteome</keyword>
<accession>A0A9N9FM97</accession>
<dbReference type="OrthoDB" id="2437308at2759"/>
<feature type="compositionally biased region" description="Polar residues" evidence="1">
    <location>
        <begin position="170"/>
        <end position="184"/>
    </location>
</feature>
<evidence type="ECO:0000313" key="2">
    <source>
        <dbReference type="EMBL" id="CAG8547238.1"/>
    </source>
</evidence>
<feature type="compositionally biased region" description="Basic and acidic residues" evidence="1">
    <location>
        <begin position="188"/>
        <end position="202"/>
    </location>
</feature>
<evidence type="ECO:0000313" key="3">
    <source>
        <dbReference type="Proteomes" id="UP000789405"/>
    </source>
</evidence>
<proteinExistence type="predicted"/>